<reference evidence="6" key="1">
    <citation type="journal article" date="2013" name="Stand. Genomic Sci.">
        <title>Complete genome sequence of the moderate thermophile Anaerobaculum mobile type strain (NGA(T)).</title>
        <authorList>
            <person name="Mavromatis K."/>
            <person name="Stackebrandt E."/>
            <person name="Held B."/>
            <person name="Lapidus A."/>
            <person name="Nolan M."/>
            <person name="Lucas S."/>
            <person name="Hammon N."/>
            <person name="Deshpande S."/>
            <person name="Cheng J.F."/>
            <person name="Tapia R."/>
            <person name="Goodwin L.A."/>
            <person name="Pitluck S."/>
            <person name="Liolios K."/>
            <person name="Pagani I."/>
            <person name="Ivanova N."/>
            <person name="Mikhailova N."/>
            <person name="Huntemann M."/>
            <person name="Pati A."/>
            <person name="Chen A."/>
            <person name="Palaniappan K."/>
            <person name="Land M."/>
            <person name="Rohde M."/>
            <person name="Spring S."/>
            <person name="Goker M."/>
            <person name="Woyke T."/>
            <person name="Detter J.C."/>
            <person name="Bristow J."/>
            <person name="Eisen J.A."/>
            <person name="Markowitz V."/>
            <person name="Hugenholtz P."/>
            <person name="Klenk H.P."/>
            <person name="Kyrpides N.C."/>
        </authorList>
    </citation>
    <scope>NUCLEOTIDE SEQUENCE</scope>
    <source>
        <strain evidence="6">ATCC BAA-54 / DSM 13181 / NGA</strain>
    </source>
</reference>
<dbReference type="CDD" id="cd03219">
    <property type="entry name" value="ABC_Mj1267_LivG_branched"/>
    <property type="match status" value="1"/>
</dbReference>
<dbReference type="eggNOG" id="COG0411">
    <property type="taxonomic scope" value="Bacteria"/>
</dbReference>
<dbReference type="InterPro" id="IPR003593">
    <property type="entry name" value="AAA+_ATPase"/>
</dbReference>
<dbReference type="InterPro" id="IPR003439">
    <property type="entry name" value="ABC_transporter-like_ATP-bd"/>
</dbReference>
<dbReference type="GO" id="GO:0015808">
    <property type="term" value="P:L-alanine transport"/>
    <property type="evidence" value="ECO:0007669"/>
    <property type="project" value="TreeGrafter"/>
</dbReference>
<dbReference type="KEGG" id="amo:Anamo_0361"/>
<dbReference type="PROSITE" id="PS50893">
    <property type="entry name" value="ABC_TRANSPORTER_2"/>
    <property type="match status" value="1"/>
</dbReference>
<dbReference type="SMART" id="SM00382">
    <property type="entry name" value="AAA"/>
    <property type="match status" value="1"/>
</dbReference>
<dbReference type="Pfam" id="PF00005">
    <property type="entry name" value="ABC_tran"/>
    <property type="match status" value="1"/>
</dbReference>
<accession>I4BUR1</accession>
<dbReference type="AlphaFoldDB" id="I4BUR1"/>
<dbReference type="Proteomes" id="UP000006061">
    <property type="component" value="Chromosome"/>
</dbReference>
<keyword evidence="1" id="KW-0813">Transport</keyword>
<sequence>MQNDSILKLEGLTMTFGGLTAVKDLSINVPKGSIVGLIGPNGAGKTTVFNVITGFYEPTAGKVLFKGMDISGKSPHEICSLGIARTFQNIRLFGNETVLQNVMVACNVRVPVRWWEPPLSLPLTRSKERTIRSKAMDLLKKVGLEHLADEIATSLPYGQQRRLEIARALATDPELLLLDEPAAGMNPKETHALMDFIRAIRDLFGLTIMLIEHDMRVVMGICEHIWVLDYGLLIAEGPPSFIQSNKRVIEAYLGEEYARYVDN</sequence>
<name>I4BUR1_ACEMN</name>
<dbReference type="PATRIC" id="fig|891968.3.peg.355"/>
<evidence type="ECO:0000256" key="3">
    <source>
        <dbReference type="ARBA" id="ARBA00022840"/>
    </source>
</evidence>
<dbReference type="SUPFAM" id="SSF52540">
    <property type="entry name" value="P-loop containing nucleoside triphosphate hydrolases"/>
    <property type="match status" value="1"/>
</dbReference>
<protein>
    <submittedName>
        <fullName evidence="5">Amino acid/amide ABC transporter ATP-binding protein 1, HAAT family</fullName>
    </submittedName>
</protein>
<dbReference type="GO" id="GO:0015192">
    <property type="term" value="F:L-phenylalanine transmembrane transporter activity"/>
    <property type="evidence" value="ECO:0007669"/>
    <property type="project" value="TreeGrafter"/>
</dbReference>
<dbReference type="STRING" id="891968.Anamo_0361"/>
<dbReference type="PANTHER" id="PTHR45772:SF7">
    <property type="entry name" value="AMINO ACID ABC TRANSPORTER ATP-BINDING PROTEIN"/>
    <property type="match status" value="1"/>
</dbReference>
<dbReference type="FunFam" id="3.40.50.300:FF:000421">
    <property type="entry name" value="Branched-chain amino acid ABC transporter ATP-binding protein"/>
    <property type="match status" value="1"/>
</dbReference>
<dbReference type="EMBL" id="CP003198">
    <property type="protein sequence ID" value="AFM21018.1"/>
    <property type="molecule type" value="Genomic_DNA"/>
</dbReference>
<dbReference type="Pfam" id="PF12399">
    <property type="entry name" value="BCA_ABC_TP_C"/>
    <property type="match status" value="1"/>
</dbReference>
<dbReference type="GO" id="GO:0005886">
    <property type="term" value="C:plasma membrane"/>
    <property type="evidence" value="ECO:0007669"/>
    <property type="project" value="TreeGrafter"/>
</dbReference>
<dbReference type="GO" id="GO:1903806">
    <property type="term" value="P:L-isoleucine import across plasma membrane"/>
    <property type="evidence" value="ECO:0007669"/>
    <property type="project" value="TreeGrafter"/>
</dbReference>
<keyword evidence="3 5" id="KW-0067">ATP-binding</keyword>
<dbReference type="PANTHER" id="PTHR45772">
    <property type="entry name" value="CONSERVED COMPONENT OF ABC TRANSPORTER FOR NATURAL AMINO ACIDS-RELATED"/>
    <property type="match status" value="1"/>
</dbReference>
<dbReference type="GO" id="GO:0016887">
    <property type="term" value="F:ATP hydrolysis activity"/>
    <property type="evidence" value="ECO:0007669"/>
    <property type="project" value="InterPro"/>
</dbReference>
<evidence type="ECO:0000256" key="1">
    <source>
        <dbReference type="ARBA" id="ARBA00022448"/>
    </source>
</evidence>
<dbReference type="GO" id="GO:0042941">
    <property type="term" value="P:D-alanine transmembrane transport"/>
    <property type="evidence" value="ECO:0007669"/>
    <property type="project" value="TreeGrafter"/>
</dbReference>
<dbReference type="Gene3D" id="3.40.50.300">
    <property type="entry name" value="P-loop containing nucleotide triphosphate hydrolases"/>
    <property type="match status" value="1"/>
</dbReference>
<evidence type="ECO:0000256" key="2">
    <source>
        <dbReference type="ARBA" id="ARBA00022741"/>
    </source>
</evidence>
<feature type="domain" description="ABC transporter" evidence="4">
    <location>
        <begin position="7"/>
        <end position="255"/>
    </location>
</feature>
<dbReference type="InterPro" id="IPR027417">
    <property type="entry name" value="P-loop_NTPase"/>
</dbReference>
<gene>
    <name evidence="5" type="ordered locus">Anamo_0361</name>
</gene>
<dbReference type="HOGENOM" id="CLU_000604_1_2_0"/>
<dbReference type="InterPro" id="IPR032823">
    <property type="entry name" value="BCA_ABC_TP_C"/>
</dbReference>
<keyword evidence="6" id="KW-1185">Reference proteome</keyword>
<dbReference type="GO" id="GO:1903805">
    <property type="term" value="P:L-valine import across plasma membrane"/>
    <property type="evidence" value="ECO:0007669"/>
    <property type="project" value="TreeGrafter"/>
</dbReference>
<proteinExistence type="predicted"/>
<organism evidence="5 6">
    <name type="scientific">Acetomicrobium mobile (strain ATCC BAA-54 / DSM 13181 / JCM 12221 / NGA)</name>
    <name type="common">Anaerobaculum mobile</name>
    <dbReference type="NCBI Taxonomy" id="891968"/>
    <lineage>
        <taxon>Bacteria</taxon>
        <taxon>Thermotogati</taxon>
        <taxon>Synergistota</taxon>
        <taxon>Synergistia</taxon>
        <taxon>Synergistales</taxon>
        <taxon>Acetomicrobiaceae</taxon>
        <taxon>Acetomicrobium</taxon>
    </lineage>
</organism>
<dbReference type="GO" id="GO:0005524">
    <property type="term" value="F:ATP binding"/>
    <property type="evidence" value="ECO:0007669"/>
    <property type="project" value="UniProtKB-KW"/>
</dbReference>
<keyword evidence="2" id="KW-0547">Nucleotide-binding</keyword>
<dbReference type="GO" id="GO:0015188">
    <property type="term" value="F:L-isoleucine transmembrane transporter activity"/>
    <property type="evidence" value="ECO:0007669"/>
    <property type="project" value="TreeGrafter"/>
</dbReference>
<evidence type="ECO:0000259" key="4">
    <source>
        <dbReference type="PROSITE" id="PS50893"/>
    </source>
</evidence>
<dbReference type="GO" id="GO:0005304">
    <property type="term" value="F:L-valine transmembrane transporter activity"/>
    <property type="evidence" value="ECO:0007669"/>
    <property type="project" value="TreeGrafter"/>
</dbReference>
<evidence type="ECO:0000313" key="6">
    <source>
        <dbReference type="Proteomes" id="UP000006061"/>
    </source>
</evidence>
<evidence type="ECO:0000313" key="5">
    <source>
        <dbReference type="EMBL" id="AFM21018.1"/>
    </source>
</evidence>
<dbReference type="InterPro" id="IPR051120">
    <property type="entry name" value="ABC_AA/LPS_Transport"/>
</dbReference>